<protein>
    <submittedName>
        <fullName evidence="3">Glycoside hydrolase family 2</fullName>
    </submittedName>
</protein>
<sequence>MPDRNRPTHPRPQLRRNWTSLDGIWEFARDPGARWAAPAEVAWDRTIRVPFAPETEASGVVESGFYKRCWYRLRLPPAELGPHERLHVHFGAVDYESVVWANGARVAAHRGGYTPFHADLTDAAAGGGPVELVVRADDDPHDLAKPRGKQDWQLHPHSIWYPRATGIWQPVWLERVPAVRIGRVRWTPTLERWEIGLEAFVHADGGPPPDGLRLRAVLTAGPVLLADDTYRVVAGEVHRRIALSDPGIDDYRNELLWSPERPTLINAHLQLLAPDGAVVDEAWSYTALRSIAVQGDRFVLNGRPLALRLVLDQGYWPGTGQTAPDDSALRRDVELTKAMGFNGVRKHQKIEDPRYLYWADALGLLVWEEMPSAYRFNTESVERLTAEWAAVIERDRSHPCVIAWVPFNESWGVPDLPDSPAQRNYVRALYFLTKTLDPTRPVVGNDGWESVATDVIGIHDYDDQLERIAARYGAADDLSRLFRRERPGGRMLVLGDAGAQHPDHPVVLTEFGGIAYSPDVGAWGYSRVGSTQALADRYSRLLAVVRALPVLSGFCYTQFADTYQEANGLLFADRTPKFPLADIARATRGPTTAQEHEQEQGWRDELMHRQRAGRREGV</sequence>
<dbReference type="InterPro" id="IPR017853">
    <property type="entry name" value="GH"/>
</dbReference>
<dbReference type="Gene3D" id="3.20.20.80">
    <property type="entry name" value="Glycosidases"/>
    <property type="match status" value="1"/>
</dbReference>
<dbReference type="RefSeq" id="WP_320688265.1">
    <property type="nucleotide sequence ID" value="NZ_JAXBLV010000202.1"/>
</dbReference>
<dbReference type="InterPro" id="IPR051913">
    <property type="entry name" value="GH2_Domain-Containing"/>
</dbReference>
<evidence type="ECO:0000313" key="3">
    <source>
        <dbReference type="EMBL" id="MDY3561924.1"/>
    </source>
</evidence>
<keyword evidence="3" id="KW-0378">Hydrolase</keyword>
<evidence type="ECO:0000256" key="1">
    <source>
        <dbReference type="SAM" id="MobiDB-lite"/>
    </source>
</evidence>
<reference evidence="4" key="1">
    <citation type="journal article" date="2023" name="Mar. Drugs">
        <title>Gemmata algarum, a Novel Planctomycete Isolated from an Algal Mat, Displays Antimicrobial Activity.</title>
        <authorList>
            <person name="Kumar G."/>
            <person name="Kallscheuer N."/>
            <person name="Kashif M."/>
            <person name="Ahamad S."/>
            <person name="Jagadeeshwari U."/>
            <person name="Pannikurungottu S."/>
            <person name="Haufschild T."/>
            <person name="Kabuu M."/>
            <person name="Sasikala C."/>
            <person name="Jogler C."/>
            <person name="Ramana C."/>
        </authorList>
    </citation>
    <scope>NUCLEOTIDE SEQUENCE [LARGE SCALE GENOMIC DNA]</scope>
    <source>
        <strain evidence="4">JC673</strain>
    </source>
</reference>
<dbReference type="Gene3D" id="2.60.120.260">
    <property type="entry name" value="Galactose-binding domain-like"/>
    <property type="match status" value="1"/>
</dbReference>
<gene>
    <name evidence="3" type="ORF">R5W23_003354</name>
</gene>
<dbReference type="Proteomes" id="UP001272242">
    <property type="component" value="Unassembled WGS sequence"/>
</dbReference>
<proteinExistence type="predicted"/>
<dbReference type="EMBL" id="JAXBLV010000202">
    <property type="protein sequence ID" value="MDY3561924.1"/>
    <property type="molecule type" value="Genomic_DNA"/>
</dbReference>
<dbReference type="SUPFAM" id="SSF49785">
    <property type="entry name" value="Galactose-binding domain-like"/>
    <property type="match status" value="1"/>
</dbReference>
<dbReference type="PANTHER" id="PTHR42732">
    <property type="entry name" value="BETA-GALACTOSIDASE"/>
    <property type="match status" value="1"/>
</dbReference>
<keyword evidence="4" id="KW-1185">Reference proteome</keyword>
<dbReference type="InterPro" id="IPR008979">
    <property type="entry name" value="Galactose-bd-like_sf"/>
</dbReference>
<feature type="region of interest" description="Disordered" evidence="1">
    <location>
        <begin position="587"/>
        <end position="618"/>
    </location>
</feature>
<dbReference type="PANTHER" id="PTHR42732:SF3">
    <property type="entry name" value="HYDROLASE"/>
    <property type="match status" value="1"/>
</dbReference>
<dbReference type="SUPFAM" id="SSF51445">
    <property type="entry name" value="(Trans)glycosidases"/>
    <property type="match status" value="1"/>
</dbReference>
<dbReference type="GO" id="GO:0016787">
    <property type="term" value="F:hydrolase activity"/>
    <property type="evidence" value="ECO:0007669"/>
    <property type="project" value="UniProtKB-KW"/>
</dbReference>
<name>A0ABU5F339_9BACT</name>
<accession>A0ABU5F339</accession>
<evidence type="ECO:0000259" key="2">
    <source>
        <dbReference type="Pfam" id="PF02836"/>
    </source>
</evidence>
<feature type="compositionally biased region" description="Basic and acidic residues" evidence="1">
    <location>
        <begin position="594"/>
        <end position="618"/>
    </location>
</feature>
<feature type="domain" description="Glycoside hydrolase family 2 catalytic" evidence="2">
    <location>
        <begin position="291"/>
        <end position="516"/>
    </location>
</feature>
<comment type="caution">
    <text evidence="3">The sequence shown here is derived from an EMBL/GenBank/DDBJ whole genome shotgun (WGS) entry which is preliminary data.</text>
</comment>
<dbReference type="Pfam" id="PF02836">
    <property type="entry name" value="Glyco_hydro_2_C"/>
    <property type="match status" value="1"/>
</dbReference>
<organism evidence="3 4">
    <name type="scientific">Gemmata algarum</name>
    <dbReference type="NCBI Taxonomy" id="2975278"/>
    <lineage>
        <taxon>Bacteria</taxon>
        <taxon>Pseudomonadati</taxon>
        <taxon>Planctomycetota</taxon>
        <taxon>Planctomycetia</taxon>
        <taxon>Gemmatales</taxon>
        <taxon>Gemmataceae</taxon>
        <taxon>Gemmata</taxon>
    </lineage>
</organism>
<evidence type="ECO:0000313" key="4">
    <source>
        <dbReference type="Proteomes" id="UP001272242"/>
    </source>
</evidence>
<dbReference type="InterPro" id="IPR006103">
    <property type="entry name" value="Glyco_hydro_2_cat"/>
</dbReference>